<dbReference type="KEGG" id="euz:DVS28_a1509"/>
<dbReference type="InterPro" id="IPR011650">
    <property type="entry name" value="Peptidase_M20_dimer"/>
</dbReference>
<evidence type="ECO:0000313" key="4">
    <source>
        <dbReference type="EMBL" id="AXV06202.1"/>
    </source>
</evidence>
<dbReference type="Gene3D" id="3.30.70.360">
    <property type="match status" value="1"/>
</dbReference>
<dbReference type="Proteomes" id="UP000264006">
    <property type="component" value="Chromosome"/>
</dbReference>
<feature type="domain" description="Peptidase M20 dimerisation" evidence="3">
    <location>
        <begin position="197"/>
        <end position="304"/>
    </location>
</feature>
<dbReference type="PANTHER" id="PTHR43808">
    <property type="entry name" value="ACETYLORNITHINE DEACETYLASE"/>
    <property type="match status" value="1"/>
</dbReference>
<sequence length="409" mass="42889">MGASTDALLSGEAIARTAAELIAIPSLGGEEDEVLAVVTRWLTDHGVAVEQRDLPGRAVAIHPFHSAEVDRERIPVLVARVGPAELTRRLLVNVHVDVVPGAEQDGWTTGPFDPVIRDGLLYGRGSADTKGGLAAAMHVLAALALEPSSLTGEVVLTPVVGEEDGGAGTLASLIAGVRADGAIVVEPTDLAIAPASAGALCFAVTVEGRTAHGSVRHTGVSAIEKAWLVHRRILDLEAERAGRLHHPLYDTDVPFPICMGRIEGGDYRCDEAAWVRIEGRFGTAPDEPVARARAELEQAVAEIAATDPWLTDHVPEVEWIGAQWVGGDTPTDDDIVRAVRSAAPAAPVVGMPYGCDLGLLRQVGGIPGVVWGPGSADVAHAPDEHVAVADLERFANMLLEVVRTFTAPD</sequence>
<dbReference type="GO" id="GO:0016787">
    <property type="term" value="F:hydrolase activity"/>
    <property type="evidence" value="ECO:0007669"/>
    <property type="project" value="UniProtKB-KW"/>
</dbReference>
<dbReference type="AlphaFoldDB" id="A0A346XVF5"/>
<dbReference type="Pfam" id="PF01546">
    <property type="entry name" value="Peptidase_M20"/>
    <property type="match status" value="1"/>
</dbReference>
<dbReference type="InterPro" id="IPR050072">
    <property type="entry name" value="Peptidase_M20A"/>
</dbReference>
<evidence type="ECO:0000313" key="5">
    <source>
        <dbReference type="Proteomes" id="UP000264006"/>
    </source>
</evidence>
<evidence type="ECO:0000256" key="1">
    <source>
        <dbReference type="ARBA" id="ARBA00022723"/>
    </source>
</evidence>
<evidence type="ECO:0000256" key="2">
    <source>
        <dbReference type="ARBA" id="ARBA00022801"/>
    </source>
</evidence>
<reference evidence="4 5" key="1">
    <citation type="submission" date="2018-09" db="EMBL/GenBank/DDBJ databases">
        <title>Complete genome sequence of Euzebya sp. DY32-46 isolated from seawater of Pacific Ocean.</title>
        <authorList>
            <person name="Xu L."/>
            <person name="Wu Y.-H."/>
            <person name="Xu X.-W."/>
        </authorList>
    </citation>
    <scope>NUCLEOTIDE SEQUENCE [LARGE SCALE GENOMIC DNA]</scope>
    <source>
        <strain evidence="4 5">DY32-46</strain>
    </source>
</reference>
<dbReference type="SUPFAM" id="SSF53187">
    <property type="entry name" value="Zn-dependent exopeptidases"/>
    <property type="match status" value="1"/>
</dbReference>
<keyword evidence="2" id="KW-0378">Hydrolase</keyword>
<dbReference type="PANTHER" id="PTHR43808:SF25">
    <property type="entry name" value="PEPTIDASE M20 DIMERISATION DOMAIN-CONTAINING PROTEIN"/>
    <property type="match status" value="1"/>
</dbReference>
<dbReference type="OrthoDB" id="7055905at2"/>
<dbReference type="RefSeq" id="WP_114590892.1">
    <property type="nucleotide sequence ID" value="NZ_CP031165.1"/>
</dbReference>
<dbReference type="InterPro" id="IPR002933">
    <property type="entry name" value="Peptidase_M20"/>
</dbReference>
<dbReference type="InterPro" id="IPR036264">
    <property type="entry name" value="Bact_exopeptidase_dim_dom"/>
</dbReference>
<dbReference type="Pfam" id="PF07687">
    <property type="entry name" value="M20_dimer"/>
    <property type="match status" value="1"/>
</dbReference>
<keyword evidence="1" id="KW-0479">Metal-binding</keyword>
<organism evidence="4 5">
    <name type="scientific">Euzebya pacifica</name>
    <dbReference type="NCBI Taxonomy" id="1608957"/>
    <lineage>
        <taxon>Bacteria</taxon>
        <taxon>Bacillati</taxon>
        <taxon>Actinomycetota</taxon>
        <taxon>Nitriliruptoria</taxon>
        <taxon>Euzebyales</taxon>
    </lineage>
</organism>
<dbReference type="GO" id="GO:0046872">
    <property type="term" value="F:metal ion binding"/>
    <property type="evidence" value="ECO:0007669"/>
    <property type="project" value="UniProtKB-KW"/>
</dbReference>
<accession>A0A346XVF5</accession>
<dbReference type="Gene3D" id="3.40.630.10">
    <property type="entry name" value="Zn peptidases"/>
    <property type="match status" value="1"/>
</dbReference>
<protein>
    <submittedName>
        <fullName evidence="4">Acetylornithine deacetylase</fullName>
    </submittedName>
</protein>
<proteinExistence type="predicted"/>
<evidence type="ECO:0000259" key="3">
    <source>
        <dbReference type="Pfam" id="PF07687"/>
    </source>
</evidence>
<gene>
    <name evidence="4" type="ORF">DVS28_a1509</name>
</gene>
<keyword evidence="5" id="KW-1185">Reference proteome</keyword>
<name>A0A346XVF5_9ACTN</name>
<dbReference type="EMBL" id="CP031165">
    <property type="protein sequence ID" value="AXV06202.1"/>
    <property type="molecule type" value="Genomic_DNA"/>
</dbReference>
<dbReference type="SUPFAM" id="SSF55031">
    <property type="entry name" value="Bacterial exopeptidase dimerisation domain"/>
    <property type="match status" value="1"/>
</dbReference>